<dbReference type="Proteomes" id="UP000178106">
    <property type="component" value="Unassembled WGS sequence"/>
</dbReference>
<dbReference type="EMBL" id="MHLU01000033">
    <property type="protein sequence ID" value="OGZ20061.1"/>
    <property type="molecule type" value="Genomic_DNA"/>
</dbReference>
<evidence type="ECO:0000313" key="2">
    <source>
        <dbReference type="Proteomes" id="UP000178106"/>
    </source>
</evidence>
<organism evidence="1 2">
    <name type="scientific">Candidatus Lloydbacteria bacterium RIFOXYC12_FULL_46_25</name>
    <dbReference type="NCBI Taxonomy" id="1798670"/>
    <lineage>
        <taxon>Bacteria</taxon>
        <taxon>Candidatus Lloydiibacteriota</taxon>
    </lineage>
</organism>
<reference evidence="1 2" key="1">
    <citation type="journal article" date="2016" name="Nat. Commun.">
        <title>Thousands of microbial genomes shed light on interconnected biogeochemical processes in an aquifer system.</title>
        <authorList>
            <person name="Anantharaman K."/>
            <person name="Brown C.T."/>
            <person name="Hug L.A."/>
            <person name="Sharon I."/>
            <person name="Castelle C.J."/>
            <person name="Probst A.J."/>
            <person name="Thomas B.C."/>
            <person name="Singh A."/>
            <person name="Wilkins M.J."/>
            <person name="Karaoz U."/>
            <person name="Brodie E.L."/>
            <person name="Williams K.H."/>
            <person name="Hubbard S.S."/>
            <person name="Banfield J.F."/>
        </authorList>
    </citation>
    <scope>NUCLEOTIDE SEQUENCE [LARGE SCALE GENOMIC DNA]</scope>
</reference>
<sequence length="157" mass="17986">MKTLAQLYEEDQADRRDPALLQDFDLITKRDGVRRKLAGAIVAKRKQLSSEEYYSLGMLYQHGPAISHSRLAIRYAKRACAMGNEKAKWLYAGATDRLLSKQGKPQRYGTQFIKKDAKSKWKLHPVDPAITDEERAKWNVPPLAEAKARVKQMNEQN</sequence>
<dbReference type="AlphaFoldDB" id="A0A1G2E488"/>
<name>A0A1G2E488_9BACT</name>
<evidence type="ECO:0008006" key="3">
    <source>
        <dbReference type="Google" id="ProtNLM"/>
    </source>
</evidence>
<accession>A0A1G2E488</accession>
<proteinExistence type="predicted"/>
<comment type="caution">
    <text evidence="1">The sequence shown here is derived from an EMBL/GenBank/DDBJ whole genome shotgun (WGS) entry which is preliminary data.</text>
</comment>
<evidence type="ECO:0000313" key="1">
    <source>
        <dbReference type="EMBL" id="OGZ20061.1"/>
    </source>
</evidence>
<gene>
    <name evidence="1" type="ORF">A2494_02300</name>
</gene>
<protein>
    <recommendedName>
        <fullName evidence="3">Beta-lactamase</fullName>
    </recommendedName>
</protein>